<dbReference type="GeneID" id="27723701"/>
<dbReference type="AlphaFoldDB" id="A0A084G7Y1"/>
<dbReference type="OMA" id="PYSGRYV"/>
<dbReference type="Pfam" id="PF07732">
    <property type="entry name" value="Cu-oxidase_3"/>
    <property type="match status" value="1"/>
</dbReference>
<keyword evidence="2" id="KW-0186">Copper</keyword>
<evidence type="ECO:0008006" key="8">
    <source>
        <dbReference type="Google" id="ProtNLM"/>
    </source>
</evidence>
<reference evidence="6 7" key="1">
    <citation type="journal article" date="2014" name="Genome Announc.">
        <title>Draft genome sequence of the pathogenic fungus Scedosporium apiospermum.</title>
        <authorList>
            <person name="Vandeputte P."/>
            <person name="Ghamrawi S."/>
            <person name="Rechenmann M."/>
            <person name="Iltis A."/>
            <person name="Giraud S."/>
            <person name="Fleury M."/>
            <person name="Thornton C."/>
            <person name="Delhaes L."/>
            <person name="Meyer W."/>
            <person name="Papon N."/>
            <person name="Bouchara J.P."/>
        </authorList>
    </citation>
    <scope>NUCLEOTIDE SEQUENCE [LARGE SCALE GENOMIC DNA]</scope>
    <source>
        <strain evidence="6 7">IHEM 14462</strain>
    </source>
</reference>
<feature type="signal peptide" evidence="3">
    <location>
        <begin position="1"/>
        <end position="21"/>
    </location>
</feature>
<dbReference type="RefSeq" id="XP_016643242.1">
    <property type="nucleotide sequence ID" value="XM_016787133.1"/>
</dbReference>
<keyword evidence="7" id="KW-1185">Reference proteome</keyword>
<evidence type="ECO:0000256" key="2">
    <source>
        <dbReference type="ARBA" id="ARBA00023008"/>
    </source>
</evidence>
<dbReference type="GO" id="GO:0016491">
    <property type="term" value="F:oxidoreductase activity"/>
    <property type="evidence" value="ECO:0007669"/>
    <property type="project" value="InterPro"/>
</dbReference>
<keyword evidence="3" id="KW-0732">Signal</keyword>
<dbReference type="OrthoDB" id="262547at2759"/>
<feature type="domain" description="Plastocyanin-like" evidence="4">
    <location>
        <begin position="385"/>
        <end position="508"/>
    </location>
</feature>
<protein>
    <recommendedName>
        <fullName evidence="8">Bilirubin oxidase</fullName>
    </recommendedName>
</protein>
<dbReference type="PANTHER" id="PTHR48267:SF1">
    <property type="entry name" value="BILIRUBIN OXIDASE"/>
    <property type="match status" value="1"/>
</dbReference>
<dbReference type="InterPro" id="IPR045087">
    <property type="entry name" value="Cu-oxidase_fam"/>
</dbReference>
<feature type="domain" description="Plastocyanin-like" evidence="5">
    <location>
        <begin position="105"/>
        <end position="213"/>
    </location>
</feature>
<evidence type="ECO:0000256" key="3">
    <source>
        <dbReference type="SAM" id="SignalP"/>
    </source>
</evidence>
<dbReference type="GO" id="GO:0005507">
    <property type="term" value="F:copper ion binding"/>
    <property type="evidence" value="ECO:0007669"/>
    <property type="project" value="InterPro"/>
</dbReference>
<evidence type="ECO:0000313" key="6">
    <source>
        <dbReference type="EMBL" id="KEZ43443.1"/>
    </source>
</evidence>
<dbReference type="EMBL" id="JOWA01000093">
    <property type="protein sequence ID" value="KEZ43443.1"/>
    <property type="molecule type" value="Genomic_DNA"/>
</dbReference>
<dbReference type="InterPro" id="IPR011707">
    <property type="entry name" value="Cu-oxidase-like_N"/>
</dbReference>
<dbReference type="Gene3D" id="2.60.40.420">
    <property type="entry name" value="Cupredoxins - blue copper proteins"/>
    <property type="match status" value="3"/>
</dbReference>
<evidence type="ECO:0000256" key="1">
    <source>
        <dbReference type="ARBA" id="ARBA00010609"/>
    </source>
</evidence>
<dbReference type="Pfam" id="PF07731">
    <property type="entry name" value="Cu-oxidase_2"/>
    <property type="match status" value="1"/>
</dbReference>
<feature type="chain" id="PRO_5001775404" description="Bilirubin oxidase" evidence="3">
    <location>
        <begin position="22"/>
        <end position="603"/>
    </location>
</feature>
<organism evidence="6 7">
    <name type="scientific">Pseudallescheria apiosperma</name>
    <name type="common">Scedosporium apiospermum</name>
    <dbReference type="NCBI Taxonomy" id="563466"/>
    <lineage>
        <taxon>Eukaryota</taxon>
        <taxon>Fungi</taxon>
        <taxon>Dikarya</taxon>
        <taxon>Ascomycota</taxon>
        <taxon>Pezizomycotina</taxon>
        <taxon>Sordariomycetes</taxon>
        <taxon>Hypocreomycetidae</taxon>
        <taxon>Microascales</taxon>
        <taxon>Microascaceae</taxon>
        <taxon>Scedosporium</taxon>
    </lineage>
</organism>
<sequence length="603" mass="68300">MVINIFGVLSLGLLLLKGSLAQTDRDLQSNIPAEEAKALESIVEDEPNVFKLLKDWESPEYNLIYRVPLPIPPVKQPLKKITSPVTGQEIWYYEFEIKPFSQQVYPNLRAARLVGYDGMSPGPTIIIPRGTESIVRFANNADVENSVHLHGSYSRAPFDGWAEDITNPGEYKDYYYPNRQSARMLWYHDHAMGITAENAYMGQAGAYIITDEAEDALNLPSGYGVYDIPLVLSSKQYNSDGTLFSTHGETDSLWGDIIHVNGQPWPYFNVEPRKYRLRFLNAAVSRSFALYFVNSEASNARLPFKYVSMAERYEIVFDFSAYAGKSIELRNQAKVGGRGTDEDFLNTDKVMRFNVGPGPLSEPDTSTVPDSLRDVHFPPASSGIDHHFRFHRTNGEWRINGVGFADVQNRVLANVPRGTVEIWELENSSGGWTHPIHVHLVDFRVLSRTGDRGVMPYEAEALKDVVWLGRGETVIVEAHYAPWDGVYMFHCHNLIHEDVDMMAAFNVTALPNFGYNETSYIDPMEERWRAKPYVQSDYTGRTGDFSDSAIVDRVEYMAGLNPYAHVANLTEALDAYWANQNTRRDAGSDERTAPIPRYRRFQV</sequence>
<dbReference type="HOGENOM" id="CLU_009100_2_2_1"/>
<dbReference type="VEuPathDB" id="FungiDB:SAPIO_CDS4629"/>
<evidence type="ECO:0000259" key="4">
    <source>
        <dbReference type="Pfam" id="PF07731"/>
    </source>
</evidence>
<proteinExistence type="inferred from homology"/>
<comment type="caution">
    <text evidence="6">The sequence shown here is derived from an EMBL/GenBank/DDBJ whole genome shotgun (WGS) entry which is preliminary data.</text>
</comment>
<name>A0A084G7Y1_PSEDA</name>
<dbReference type="SUPFAM" id="SSF49503">
    <property type="entry name" value="Cupredoxins"/>
    <property type="match status" value="2"/>
</dbReference>
<accession>A0A084G7Y1</accession>
<evidence type="ECO:0000313" key="7">
    <source>
        <dbReference type="Proteomes" id="UP000028545"/>
    </source>
</evidence>
<dbReference type="Proteomes" id="UP000028545">
    <property type="component" value="Unassembled WGS sequence"/>
</dbReference>
<dbReference type="PANTHER" id="PTHR48267">
    <property type="entry name" value="CUPREDOXIN SUPERFAMILY PROTEIN"/>
    <property type="match status" value="1"/>
</dbReference>
<dbReference type="CDD" id="cd13889">
    <property type="entry name" value="CuRO_3_BOD"/>
    <property type="match status" value="1"/>
</dbReference>
<evidence type="ECO:0000259" key="5">
    <source>
        <dbReference type="Pfam" id="PF07732"/>
    </source>
</evidence>
<gene>
    <name evidence="6" type="ORF">SAPIO_CDS4629</name>
</gene>
<dbReference type="InterPro" id="IPR008972">
    <property type="entry name" value="Cupredoxin"/>
</dbReference>
<dbReference type="KEGG" id="sapo:SAPIO_CDS4629"/>
<comment type="similarity">
    <text evidence="1">Belongs to the multicopper oxidase family.</text>
</comment>
<dbReference type="InterPro" id="IPR011706">
    <property type="entry name" value="Cu-oxidase_C"/>
</dbReference>